<evidence type="ECO:0000256" key="1">
    <source>
        <dbReference type="ARBA" id="ARBA00023172"/>
    </source>
</evidence>
<dbReference type="AlphaFoldDB" id="A0AAN8K1S8"/>
<evidence type="ECO:0000259" key="3">
    <source>
        <dbReference type="Pfam" id="PF00589"/>
    </source>
</evidence>
<dbReference type="InterPro" id="IPR011010">
    <property type="entry name" value="DNA_brk_join_enz"/>
</dbReference>
<keyword evidence="5" id="KW-1185">Reference proteome</keyword>
<dbReference type="SUPFAM" id="SSF56349">
    <property type="entry name" value="DNA breaking-rejoining enzymes"/>
    <property type="match status" value="1"/>
</dbReference>
<dbReference type="InterPro" id="IPR002104">
    <property type="entry name" value="Integrase_catalytic"/>
</dbReference>
<gene>
    <name evidence="4" type="ORF">SNE40_010839</name>
</gene>
<organism evidence="4 5">
    <name type="scientific">Patella caerulea</name>
    <name type="common">Rayed Mediterranean limpet</name>
    <dbReference type="NCBI Taxonomy" id="87958"/>
    <lineage>
        <taxon>Eukaryota</taxon>
        <taxon>Metazoa</taxon>
        <taxon>Spiralia</taxon>
        <taxon>Lophotrochozoa</taxon>
        <taxon>Mollusca</taxon>
        <taxon>Gastropoda</taxon>
        <taxon>Patellogastropoda</taxon>
        <taxon>Patelloidea</taxon>
        <taxon>Patellidae</taxon>
        <taxon>Patella</taxon>
    </lineage>
</organism>
<accession>A0AAN8K1S8</accession>
<dbReference type="Proteomes" id="UP001347796">
    <property type="component" value="Unassembled WGS sequence"/>
</dbReference>
<dbReference type="GO" id="GO:0003677">
    <property type="term" value="F:DNA binding"/>
    <property type="evidence" value="ECO:0007669"/>
    <property type="project" value="InterPro"/>
</dbReference>
<proteinExistence type="predicted"/>
<dbReference type="Pfam" id="PF00589">
    <property type="entry name" value="Phage_integrase"/>
    <property type="match status" value="1"/>
</dbReference>
<keyword evidence="1" id="KW-0233">DNA recombination</keyword>
<dbReference type="EMBL" id="JAZGQO010000007">
    <property type="protein sequence ID" value="KAK6183338.1"/>
    <property type="molecule type" value="Genomic_DNA"/>
</dbReference>
<evidence type="ECO:0000256" key="2">
    <source>
        <dbReference type="SAM" id="MobiDB-lite"/>
    </source>
</evidence>
<dbReference type="InterPro" id="IPR013762">
    <property type="entry name" value="Integrase-like_cat_sf"/>
</dbReference>
<dbReference type="GO" id="GO:0006310">
    <property type="term" value="P:DNA recombination"/>
    <property type="evidence" value="ECO:0007669"/>
    <property type="project" value="UniProtKB-KW"/>
</dbReference>
<evidence type="ECO:0000313" key="5">
    <source>
        <dbReference type="Proteomes" id="UP001347796"/>
    </source>
</evidence>
<sequence>MYDYYLSLIPRKGFLYKKPLTTTVTDENQHPRFSAANITFNKLSQMFKKIYQQAGLSIEGRTISNHSCRVTCCTTLYNDGFSDKAVTSRSAHRSNAVQKYQRELFSIKDSVSKSLGPPEINDIKTTGTQEDNDEIKKLKT</sequence>
<dbReference type="Gene3D" id="1.10.443.10">
    <property type="entry name" value="Intergrase catalytic core"/>
    <property type="match status" value="1"/>
</dbReference>
<evidence type="ECO:0000313" key="4">
    <source>
        <dbReference type="EMBL" id="KAK6183338.1"/>
    </source>
</evidence>
<name>A0AAN8K1S8_PATCE</name>
<comment type="caution">
    <text evidence="4">The sequence shown here is derived from an EMBL/GenBank/DDBJ whole genome shotgun (WGS) entry which is preliminary data.</text>
</comment>
<dbReference type="GO" id="GO:0015074">
    <property type="term" value="P:DNA integration"/>
    <property type="evidence" value="ECO:0007669"/>
    <property type="project" value="InterPro"/>
</dbReference>
<feature type="domain" description="Tyr recombinase" evidence="3">
    <location>
        <begin position="38"/>
        <end position="102"/>
    </location>
</feature>
<protein>
    <recommendedName>
        <fullName evidence="3">Tyr recombinase domain-containing protein</fullName>
    </recommendedName>
</protein>
<reference evidence="4 5" key="1">
    <citation type="submission" date="2024-01" db="EMBL/GenBank/DDBJ databases">
        <title>The genome of the rayed Mediterranean limpet Patella caerulea (Linnaeus, 1758).</title>
        <authorList>
            <person name="Anh-Thu Weber A."/>
            <person name="Halstead-Nussloch G."/>
        </authorList>
    </citation>
    <scope>NUCLEOTIDE SEQUENCE [LARGE SCALE GENOMIC DNA]</scope>
    <source>
        <strain evidence="4">AATW-2023a</strain>
        <tissue evidence="4">Whole specimen</tissue>
    </source>
</reference>
<feature type="region of interest" description="Disordered" evidence="2">
    <location>
        <begin position="111"/>
        <end position="140"/>
    </location>
</feature>